<dbReference type="PANTHER" id="PTHR10584:SF166">
    <property type="entry name" value="RIBOKINASE"/>
    <property type="match status" value="1"/>
</dbReference>
<dbReference type="PANTHER" id="PTHR10584">
    <property type="entry name" value="SUGAR KINASE"/>
    <property type="match status" value="1"/>
</dbReference>
<gene>
    <name evidence="4" type="ORF">S06H3_15659</name>
</gene>
<name>X1MZC1_9ZZZZ</name>
<dbReference type="InterPro" id="IPR029056">
    <property type="entry name" value="Ribokinase-like"/>
</dbReference>
<comment type="caution">
    <text evidence="4">The sequence shown here is derived from an EMBL/GenBank/DDBJ whole genome shotgun (WGS) entry which is preliminary data.</text>
</comment>
<dbReference type="GO" id="GO:0016301">
    <property type="term" value="F:kinase activity"/>
    <property type="evidence" value="ECO:0007669"/>
    <property type="project" value="UniProtKB-KW"/>
</dbReference>
<dbReference type="InterPro" id="IPR002173">
    <property type="entry name" value="Carboh/pur_kinase_PfkB_CS"/>
</dbReference>
<dbReference type="Gene3D" id="3.40.1190.20">
    <property type="match status" value="1"/>
</dbReference>
<dbReference type="EMBL" id="BARV01007712">
    <property type="protein sequence ID" value="GAI11709.1"/>
    <property type="molecule type" value="Genomic_DNA"/>
</dbReference>
<dbReference type="Pfam" id="PF00294">
    <property type="entry name" value="PfkB"/>
    <property type="match status" value="1"/>
</dbReference>
<accession>X1MZC1</accession>
<dbReference type="PROSITE" id="PS00584">
    <property type="entry name" value="PFKB_KINASES_2"/>
    <property type="match status" value="1"/>
</dbReference>
<protein>
    <recommendedName>
        <fullName evidence="3">Carbohydrate kinase PfkB domain-containing protein</fullName>
    </recommendedName>
</protein>
<dbReference type="SUPFAM" id="SSF53613">
    <property type="entry name" value="Ribokinase-like"/>
    <property type="match status" value="1"/>
</dbReference>
<sequence length="268" mass="29232">MSTGFIGAVGDDAEGKLLQQDFQKAGVDTSQIKVKPRAKTGSVLCLSDKLGQRSLHVLPGANSLLTIDDLDLTYVNRSKILHLSSFADDHQLKILLELVDKLESSVKVSFSPGALYATKGLKALSPILSRNHVLFINENEICQLTGEELKAGAERCLNQGSHIVVVTLGKRTGHRIVSDVAYIRDAENEYTIESDNRNRISAIDTTGAGDAFAAGFLYGLLKEKSLEECGRLGDIVAQFSIVKMGARQGLPKLSELAQRYQELYNKQL</sequence>
<evidence type="ECO:0000256" key="2">
    <source>
        <dbReference type="ARBA" id="ARBA00022777"/>
    </source>
</evidence>
<reference evidence="4" key="1">
    <citation type="journal article" date="2014" name="Front. Microbiol.">
        <title>High frequency of phylogenetically diverse reductive dehalogenase-homologous genes in deep subseafloor sedimentary metagenomes.</title>
        <authorList>
            <person name="Kawai M."/>
            <person name="Futagami T."/>
            <person name="Toyoda A."/>
            <person name="Takaki Y."/>
            <person name="Nishi S."/>
            <person name="Hori S."/>
            <person name="Arai W."/>
            <person name="Tsubouchi T."/>
            <person name="Morono Y."/>
            <person name="Uchiyama I."/>
            <person name="Ito T."/>
            <person name="Fujiyama A."/>
            <person name="Inagaki F."/>
            <person name="Takami H."/>
        </authorList>
    </citation>
    <scope>NUCLEOTIDE SEQUENCE</scope>
    <source>
        <strain evidence="4">Expedition CK06-06</strain>
    </source>
</reference>
<organism evidence="4">
    <name type="scientific">marine sediment metagenome</name>
    <dbReference type="NCBI Taxonomy" id="412755"/>
    <lineage>
        <taxon>unclassified sequences</taxon>
        <taxon>metagenomes</taxon>
        <taxon>ecological metagenomes</taxon>
    </lineage>
</organism>
<proteinExistence type="predicted"/>
<keyword evidence="2" id="KW-0418">Kinase</keyword>
<evidence type="ECO:0000313" key="4">
    <source>
        <dbReference type="EMBL" id="GAI11709.1"/>
    </source>
</evidence>
<dbReference type="InterPro" id="IPR011611">
    <property type="entry name" value="PfkB_dom"/>
</dbReference>
<feature type="domain" description="Carbohydrate kinase PfkB" evidence="3">
    <location>
        <begin position="3"/>
        <end position="252"/>
    </location>
</feature>
<dbReference type="AlphaFoldDB" id="X1MZC1"/>
<keyword evidence="1" id="KW-0808">Transferase</keyword>
<evidence type="ECO:0000256" key="1">
    <source>
        <dbReference type="ARBA" id="ARBA00022679"/>
    </source>
</evidence>
<evidence type="ECO:0000259" key="3">
    <source>
        <dbReference type="Pfam" id="PF00294"/>
    </source>
</evidence>